<dbReference type="Gene3D" id="1.10.390.10">
    <property type="entry name" value="Neutral Protease Domain 2"/>
    <property type="match status" value="1"/>
</dbReference>
<feature type="active site" description="Proton donor" evidence="1">
    <location>
        <position position="444"/>
    </location>
</feature>
<evidence type="ECO:0000256" key="1">
    <source>
        <dbReference type="PIRSR" id="PIRSR634015-1"/>
    </source>
</evidence>
<feature type="active site" description="Proton acceptor" evidence="1">
    <location>
        <position position="355"/>
    </location>
</feature>
<dbReference type="AlphaFoldDB" id="F4KRC2"/>
<dbReference type="CDD" id="cd09604">
    <property type="entry name" value="M1_APN_like"/>
    <property type="match status" value="1"/>
</dbReference>
<dbReference type="Proteomes" id="UP000008461">
    <property type="component" value="Chromosome"/>
</dbReference>
<dbReference type="STRING" id="760192.Halhy_6493"/>
<feature type="domain" description="Peptidase M1 membrane alanine aminopeptidase" evidence="3">
    <location>
        <begin position="343"/>
        <end position="503"/>
    </location>
</feature>
<keyword evidence="4" id="KW-0645">Protease</keyword>
<dbReference type="GO" id="GO:0004177">
    <property type="term" value="F:aminopeptidase activity"/>
    <property type="evidence" value="ECO:0007669"/>
    <property type="project" value="UniProtKB-KW"/>
</dbReference>
<dbReference type="InterPro" id="IPR014782">
    <property type="entry name" value="Peptidase_M1_dom"/>
</dbReference>
<keyword evidence="4" id="KW-0378">Hydrolase</keyword>
<proteinExistence type="predicted"/>
<feature type="binding site" evidence="2">
    <location>
        <position position="377"/>
    </location>
    <ligand>
        <name>Zn(2+)</name>
        <dbReference type="ChEBI" id="CHEBI:29105"/>
        <note>catalytic</note>
    </ligand>
</feature>
<keyword evidence="5" id="KW-1185">Reference proteome</keyword>
<organism evidence="4 5">
    <name type="scientific">Haliscomenobacter hydrossis (strain ATCC 27775 / DSM 1100 / LMG 10767 / O)</name>
    <dbReference type="NCBI Taxonomy" id="760192"/>
    <lineage>
        <taxon>Bacteria</taxon>
        <taxon>Pseudomonadati</taxon>
        <taxon>Bacteroidota</taxon>
        <taxon>Saprospiria</taxon>
        <taxon>Saprospirales</taxon>
        <taxon>Haliscomenobacteraceae</taxon>
        <taxon>Haliscomenobacter</taxon>
    </lineage>
</organism>
<dbReference type="GO" id="GO:0008270">
    <property type="term" value="F:zinc ion binding"/>
    <property type="evidence" value="ECO:0007669"/>
    <property type="project" value="InterPro"/>
</dbReference>
<reference evidence="4 5" key="1">
    <citation type="journal article" date="2011" name="Stand. Genomic Sci.">
        <title>Complete genome sequence of Haliscomenobacter hydrossis type strain (O).</title>
        <authorList>
            <consortium name="US DOE Joint Genome Institute (JGI-PGF)"/>
            <person name="Daligault H."/>
            <person name="Lapidus A."/>
            <person name="Zeytun A."/>
            <person name="Nolan M."/>
            <person name="Lucas S."/>
            <person name="Del Rio T.G."/>
            <person name="Tice H."/>
            <person name="Cheng J.F."/>
            <person name="Tapia R."/>
            <person name="Han C."/>
            <person name="Goodwin L."/>
            <person name="Pitluck S."/>
            <person name="Liolios K."/>
            <person name="Pagani I."/>
            <person name="Ivanova N."/>
            <person name="Huntemann M."/>
            <person name="Mavromatis K."/>
            <person name="Mikhailova N."/>
            <person name="Pati A."/>
            <person name="Chen A."/>
            <person name="Palaniappan K."/>
            <person name="Land M."/>
            <person name="Hauser L."/>
            <person name="Brambilla E.M."/>
            <person name="Rohde M."/>
            <person name="Verbarg S."/>
            <person name="Goker M."/>
            <person name="Bristow J."/>
            <person name="Eisen J.A."/>
            <person name="Markowitz V."/>
            <person name="Hugenholtz P."/>
            <person name="Kyrpides N.C."/>
            <person name="Klenk H.P."/>
            <person name="Woyke T."/>
        </authorList>
    </citation>
    <scope>NUCLEOTIDE SEQUENCE [LARGE SCALE GENOMIC DNA]</scope>
    <source>
        <strain evidence="5">ATCC 27775 / DSM 1100 / LMG 10767 / O</strain>
    </source>
</reference>
<evidence type="ECO:0000313" key="4">
    <source>
        <dbReference type="EMBL" id="AEE54309.1"/>
    </source>
</evidence>
<keyword evidence="2" id="KW-0862">Zinc</keyword>
<accession>F4KRC2</accession>
<feature type="binding site" evidence="2">
    <location>
        <position position="358"/>
    </location>
    <ligand>
        <name>Zn(2+)</name>
        <dbReference type="ChEBI" id="CHEBI:29105"/>
        <note>catalytic</note>
    </ligand>
</feature>
<evidence type="ECO:0000313" key="5">
    <source>
        <dbReference type="Proteomes" id="UP000008461"/>
    </source>
</evidence>
<keyword evidence="2" id="KW-0479">Metal-binding</keyword>
<dbReference type="InterPro" id="IPR034015">
    <property type="entry name" value="M1_LTA4H"/>
</dbReference>
<keyword evidence="4" id="KW-0031">Aminopeptidase</keyword>
<sequence>MREWSRLAWIASSIFLPLLGFSQADRWQQRVEYQMEIDFDVDKDQFGGTQRLVYYNNSPDTLTRVFYHLYFNAFQPGSAMDIRSQTLPDPDSRVGARIGKLKPNEIGYLKVNKLTKDGVALKYQIEGTILEVTLDKPILPKSSVVFEMNFDGQVPIQIRRSGRDNAEGVDYSMAQWYPKMCEYDYQGWHANPYIAREFYGIWGDFDVKISIDKQYVIGGSGYLQNPEEIGHGYLPEGQIPKPAKGNKLTWHFKAPNVHDFMWAADPNYTHTSLKRTDGLTLHFFYLKNERTQDNWGALPKVMDRAFTYINQRFGQYPYQQYSFIQGGDGGMEYPMATLITGNRSMPSLVGVSVHELMHSWYQMVLGSNESLYPWMDEGFTDYATQDISNYLAAEKLIPGRNKLDNPFSPTYAGYFNLAASGEEEPLSTHADHFSTNFAYGIGSYSKGAVFMNQLEYVIGKPALDKGLLLYFNTWKFKHPNVNDMIRVFEKVSSLELDWYKEYWINSIHSIDYAVDAIETEDAGTKVVLKRVGKMPMPLDVTVNYKNGKKEIINIPLDIMRGAKPAESVDTPYRVEADWPWVNPSYELHLKAAASEIESVEIDPTTRMADTNRNNNRRL</sequence>
<dbReference type="eggNOG" id="COG0308">
    <property type="taxonomic scope" value="Bacteria"/>
</dbReference>
<dbReference type="HOGENOM" id="CLU_015077_1_0_10"/>
<name>F4KRC2_HALH1</name>
<dbReference type="KEGG" id="hhy:Halhy_6493"/>
<reference key="2">
    <citation type="submission" date="2011-04" db="EMBL/GenBank/DDBJ databases">
        <title>Complete sequence of chromosome of Haliscomenobacter hydrossis DSM 1100.</title>
        <authorList>
            <consortium name="US DOE Joint Genome Institute (JGI-PGF)"/>
            <person name="Lucas S."/>
            <person name="Han J."/>
            <person name="Lapidus A."/>
            <person name="Bruce D."/>
            <person name="Goodwin L."/>
            <person name="Pitluck S."/>
            <person name="Peters L."/>
            <person name="Kyrpides N."/>
            <person name="Mavromatis K."/>
            <person name="Ivanova N."/>
            <person name="Ovchinnikova G."/>
            <person name="Pagani I."/>
            <person name="Daligault H."/>
            <person name="Detter J.C."/>
            <person name="Han C."/>
            <person name="Land M."/>
            <person name="Hauser L."/>
            <person name="Markowitz V."/>
            <person name="Cheng J.-F."/>
            <person name="Hugenholtz P."/>
            <person name="Woyke T."/>
            <person name="Wu D."/>
            <person name="Verbarg S."/>
            <person name="Frueling A."/>
            <person name="Brambilla E."/>
            <person name="Klenk H.-P."/>
            <person name="Eisen J.A."/>
        </authorList>
    </citation>
    <scope>NUCLEOTIDE SEQUENCE</scope>
    <source>
        <strain>DSM 1100</strain>
    </source>
</reference>
<dbReference type="SUPFAM" id="SSF55486">
    <property type="entry name" value="Metalloproteases ('zincins'), catalytic domain"/>
    <property type="match status" value="1"/>
</dbReference>
<dbReference type="PANTHER" id="PTHR45726:SF3">
    <property type="entry name" value="LEUKOTRIENE A-4 HYDROLASE"/>
    <property type="match status" value="1"/>
</dbReference>
<dbReference type="PANTHER" id="PTHR45726">
    <property type="entry name" value="LEUKOTRIENE A-4 HYDROLASE"/>
    <property type="match status" value="1"/>
</dbReference>
<dbReference type="RefSeq" id="WP_013768826.1">
    <property type="nucleotide sequence ID" value="NC_015510.1"/>
</dbReference>
<dbReference type="EMBL" id="CP002691">
    <property type="protein sequence ID" value="AEE54309.1"/>
    <property type="molecule type" value="Genomic_DNA"/>
</dbReference>
<evidence type="ECO:0000259" key="3">
    <source>
        <dbReference type="Pfam" id="PF01433"/>
    </source>
</evidence>
<comment type="cofactor">
    <cofactor evidence="2">
        <name>Zn(2+)</name>
        <dbReference type="ChEBI" id="CHEBI:29105"/>
    </cofactor>
    <text evidence="2">Binds 1 zinc ion per subunit.</text>
</comment>
<evidence type="ECO:0000256" key="2">
    <source>
        <dbReference type="PIRSR" id="PIRSR634015-3"/>
    </source>
</evidence>
<dbReference type="GO" id="GO:0008237">
    <property type="term" value="F:metallopeptidase activity"/>
    <property type="evidence" value="ECO:0007669"/>
    <property type="project" value="InterPro"/>
</dbReference>
<dbReference type="InterPro" id="IPR027268">
    <property type="entry name" value="Peptidase_M4/M1_CTD_sf"/>
</dbReference>
<dbReference type="Pfam" id="PF01433">
    <property type="entry name" value="Peptidase_M1"/>
    <property type="match status" value="1"/>
</dbReference>
<protein>
    <submittedName>
        <fullName evidence="4">Peptidase M1 membrane alanine aminopeptidase</fullName>
    </submittedName>
</protein>
<feature type="binding site" evidence="2">
    <location>
        <position position="354"/>
    </location>
    <ligand>
        <name>Zn(2+)</name>
        <dbReference type="ChEBI" id="CHEBI:29105"/>
        <note>catalytic</note>
    </ligand>
</feature>
<gene>
    <name evidence="4" type="ordered locus">Halhy_6493</name>
</gene>